<evidence type="ECO:0000256" key="15">
    <source>
        <dbReference type="ARBA" id="ARBA00023002"/>
    </source>
</evidence>
<dbReference type="GO" id="GO:0003779">
    <property type="term" value="F:actin binding"/>
    <property type="evidence" value="ECO:0007669"/>
    <property type="project" value="UniProtKB-KW"/>
</dbReference>
<evidence type="ECO:0000313" key="30">
    <source>
        <dbReference type="RefSeq" id="XP_018559651.1"/>
    </source>
</evidence>
<dbReference type="GO" id="GO:0046872">
    <property type="term" value="F:metal ion binding"/>
    <property type="evidence" value="ECO:0007669"/>
    <property type="project" value="UniProtKB-KW"/>
</dbReference>
<keyword evidence="12" id="KW-0274">FAD</keyword>
<feature type="region of interest" description="Disordered" evidence="24">
    <location>
        <begin position="1373"/>
        <end position="1409"/>
    </location>
</feature>
<dbReference type="PROSITE" id="PS00478">
    <property type="entry name" value="LIM_DOMAIN_1"/>
    <property type="match status" value="1"/>
</dbReference>
<keyword evidence="7" id="KW-0963">Cytoplasm</keyword>
<evidence type="ECO:0000256" key="20">
    <source>
        <dbReference type="ARBA" id="ARBA00023242"/>
    </source>
</evidence>
<feature type="compositionally biased region" description="Polar residues" evidence="24">
    <location>
        <begin position="1374"/>
        <end position="1393"/>
    </location>
</feature>
<dbReference type="InterPro" id="IPR022735">
    <property type="entry name" value="bMERB_dom"/>
</dbReference>
<dbReference type="InterPro" id="IPR001715">
    <property type="entry name" value="CH_dom"/>
</dbReference>
<evidence type="ECO:0000256" key="6">
    <source>
        <dbReference type="ARBA" id="ARBA00012709"/>
    </source>
</evidence>
<dbReference type="EC" id="1.14.13.225" evidence="6"/>
<dbReference type="Gene3D" id="1.10.418.10">
    <property type="entry name" value="Calponin-like domain"/>
    <property type="match status" value="1"/>
</dbReference>
<dbReference type="PROSITE" id="PS50023">
    <property type="entry name" value="LIM_DOMAIN_2"/>
    <property type="match status" value="1"/>
</dbReference>
<feature type="compositionally biased region" description="Pro residues" evidence="24">
    <location>
        <begin position="911"/>
        <end position="921"/>
    </location>
</feature>
<keyword evidence="19" id="KW-0009">Actin-binding</keyword>
<name>A0AAJ7QMB7_LATCA</name>
<feature type="compositionally biased region" description="Polar residues" evidence="24">
    <location>
        <begin position="1243"/>
        <end position="1260"/>
    </location>
</feature>
<feature type="compositionally biased region" description="Basic and acidic residues" evidence="24">
    <location>
        <begin position="1274"/>
        <end position="1283"/>
    </location>
</feature>
<feature type="compositionally biased region" description="Basic and acidic residues" evidence="24">
    <location>
        <begin position="1451"/>
        <end position="1469"/>
    </location>
</feature>
<dbReference type="GO" id="GO:0120501">
    <property type="term" value="F:F-actin monooxygenase activity"/>
    <property type="evidence" value="ECO:0007669"/>
    <property type="project" value="UniProtKB-EC"/>
</dbReference>
<evidence type="ECO:0000256" key="8">
    <source>
        <dbReference type="ARBA" id="ARBA00022553"/>
    </source>
</evidence>
<feature type="compositionally biased region" description="Basic and acidic residues" evidence="24">
    <location>
        <begin position="1395"/>
        <end position="1404"/>
    </location>
</feature>
<dbReference type="GO" id="GO:0071949">
    <property type="term" value="F:FAD binding"/>
    <property type="evidence" value="ECO:0007669"/>
    <property type="project" value="InterPro"/>
</dbReference>
<dbReference type="PANTHER" id="PTHR23167">
    <property type="entry name" value="CALPONIN HOMOLOGY DOMAIN-CONTAINING PROTEIN DDB_G0272472-RELATED"/>
    <property type="match status" value="1"/>
</dbReference>
<feature type="compositionally biased region" description="Low complexity" evidence="24">
    <location>
        <begin position="797"/>
        <end position="810"/>
    </location>
</feature>
<reference evidence="29 30" key="1">
    <citation type="submission" date="2025-04" db="UniProtKB">
        <authorList>
            <consortium name="RefSeq"/>
        </authorList>
    </citation>
    <scope>IDENTIFICATION</scope>
    <source>
        <tissue evidence="29 30">Brain</tissue>
    </source>
</reference>
<comment type="catalytic activity">
    <reaction evidence="21">
        <text>L-methionyl-[F-actin] + NADPH + O2 + H(+) = L-methionyl-(R)-S-oxide-[F-actin] + NADP(+) + H2O</text>
        <dbReference type="Rhea" id="RHEA:51308"/>
        <dbReference type="Rhea" id="RHEA-COMP:12953"/>
        <dbReference type="Rhea" id="RHEA-COMP:12956"/>
        <dbReference type="ChEBI" id="CHEBI:15377"/>
        <dbReference type="ChEBI" id="CHEBI:15378"/>
        <dbReference type="ChEBI" id="CHEBI:15379"/>
        <dbReference type="ChEBI" id="CHEBI:16044"/>
        <dbReference type="ChEBI" id="CHEBI:45764"/>
        <dbReference type="ChEBI" id="CHEBI:57783"/>
        <dbReference type="ChEBI" id="CHEBI:58349"/>
        <dbReference type="EC" id="1.14.13.225"/>
    </reaction>
</comment>
<protein>
    <recommendedName>
        <fullName evidence="6">F-actin monooxygenase</fullName>
        <ecNumber evidence="6">1.14.13.225</ecNumber>
    </recommendedName>
</protein>
<feature type="region of interest" description="Disordered" evidence="24">
    <location>
        <begin position="1501"/>
        <end position="1528"/>
    </location>
</feature>
<dbReference type="SUPFAM" id="SSF47576">
    <property type="entry name" value="Calponin-homology domain, CH-domain"/>
    <property type="match status" value="1"/>
</dbReference>
<dbReference type="PANTHER" id="PTHR23167:SF39">
    <property type="entry name" value="[F-ACTIN]-MONOOXYGENASE MICAL2"/>
    <property type="match status" value="1"/>
</dbReference>
<dbReference type="GeneID" id="108902312"/>
<dbReference type="InterPro" id="IPR036872">
    <property type="entry name" value="CH_dom_sf"/>
</dbReference>
<evidence type="ECO:0000256" key="18">
    <source>
        <dbReference type="ARBA" id="ARBA00023054"/>
    </source>
</evidence>
<dbReference type="Pfam" id="PF00307">
    <property type="entry name" value="CH"/>
    <property type="match status" value="1"/>
</dbReference>
<comment type="subcellular location">
    <subcellularLocation>
        <location evidence="4">Cytoplasm</location>
    </subcellularLocation>
    <subcellularLocation>
        <location evidence="3">Endosome</location>
    </subcellularLocation>
    <subcellularLocation>
        <location evidence="2">Nucleus</location>
    </subcellularLocation>
</comment>
<keyword evidence="18 23" id="KW-0175">Coiled coil</keyword>
<feature type="domain" description="Calponin-homology (CH)" evidence="25">
    <location>
        <begin position="516"/>
        <end position="619"/>
    </location>
</feature>
<feature type="compositionally biased region" description="Low complexity" evidence="24">
    <location>
        <begin position="732"/>
        <end position="749"/>
    </location>
</feature>
<evidence type="ECO:0000259" key="27">
    <source>
        <dbReference type="PROSITE" id="PS51848"/>
    </source>
</evidence>
<evidence type="ECO:0000256" key="14">
    <source>
        <dbReference type="ARBA" id="ARBA00022857"/>
    </source>
</evidence>
<feature type="compositionally biased region" description="Polar residues" evidence="24">
    <location>
        <begin position="833"/>
        <end position="848"/>
    </location>
</feature>
<feature type="region of interest" description="Disordered" evidence="24">
    <location>
        <begin position="1438"/>
        <end position="1485"/>
    </location>
</feature>
<dbReference type="RefSeq" id="XP_018559653.1">
    <property type="nucleotide sequence ID" value="XM_018704137.2"/>
</dbReference>
<feature type="region of interest" description="Disordered" evidence="24">
    <location>
        <begin position="1305"/>
        <end position="1329"/>
    </location>
</feature>
<evidence type="ECO:0000256" key="10">
    <source>
        <dbReference type="ARBA" id="ARBA00022723"/>
    </source>
</evidence>
<feature type="compositionally biased region" description="Acidic residues" evidence="24">
    <location>
        <begin position="750"/>
        <end position="761"/>
    </location>
</feature>
<evidence type="ECO:0000256" key="5">
    <source>
        <dbReference type="ARBA" id="ARBA00008223"/>
    </source>
</evidence>
<evidence type="ECO:0000256" key="7">
    <source>
        <dbReference type="ARBA" id="ARBA00022490"/>
    </source>
</evidence>
<feature type="region of interest" description="Disordered" evidence="24">
    <location>
        <begin position="1023"/>
        <end position="1048"/>
    </location>
</feature>
<keyword evidence="13 22" id="KW-0862">Zinc</keyword>
<evidence type="ECO:0000313" key="28">
    <source>
        <dbReference type="Proteomes" id="UP000694890"/>
    </source>
</evidence>
<dbReference type="GO" id="GO:0005768">
    <property type="term" value="C:endosome"/>
    <property type="evidence" value="ECO:0007669"/>
    <property type="project" value="UniProtKB-SubCell"/>
</dbReference>
<dbReference type="SMART" id="SM00132">
    <property type="entry name" value="LIM"/>
    <property type="match status" value="1"/>
</dbReference>
<evidence type="ECO:0000313" key="31">
    <source>
        <dbReference type="RefSeq" id="XP_018559653.1"/>
    </source>
</evidence>
<organism evidence="28 31">
    <name type="scientific">Lates calcarifer</name>
    <name type="common">Barramundi</name>
    <name type="synonym">Holocentrus calcarifer</name>
    <dbReference type="NCBI Taxonomy" id="8187"/>
    <lineage>
        <taxon>Eukaryota</taxon>
        <taxon>Metazoa</taxon>
        <taxon>Chordata</taxon>
        <taxon>Craniata</taxon>
        <taxon>Vertebrata</taxon>
        <taxon>Euteleostomi</taxon>
        <taxon>Actinopterygii</taxon>
        <taxon>Neopterygii</taxon>
        <taxon>Teleostei</taxon>
        <taxon>Neoteleostei</taxon>
        <taxon>Acanthomorphata</taxon>
        <taxon>Carangaria</taxon>
        <taxon>Carangaria incertae sedis</taxon>
        <taxon>Centropomidae</taxon>
        <taxon>Lates</taxon>
    </lineage>
</organism>
<dbReference type="InterPro" id="IPR001781">
    <property type="entry name" value="Znf_LIM"/>
</dbReference>
<dbReference type="PROSITE" id="PS50021">
    <property type="entry name" value="CH"/>
    <property type="match status" value="1"/>
</dbReference>
<feature type="region of interest" description="Disordered" evidence="24">
    <location>
        <begin position="625"/>
        <end position="699"/>
    </location>
</feature>
<keyword evidence="17 22" id="KW-0440">LIM domain</keyword>
<evidence type="ECO:0000256" key="9">
    <source>
        <dbReference type="ARBA" id="ARBA00022630"/>
    </source>
</evidence>
<evidence type="ECO:0000256" key="12">
    <source>
        <dbReference type="ARBA" id="ARBA00022827"/>
    </source>
</evidence>
<feature type="compositionally biased region" description="Low complexity" evidence="24">
    <location>
        <begin position="1475"/>
        <end position="1485"/>
    </location>
</feature>
<proteinExistence type="inferred from homology"/>
<feature type="compositionally biased region" description="Basic and acidic residues" evidence="24">
    <location>
        <begin position="867"/>
        <end position="880"/>
    </location>
</feature>
<feature type="compositionally biased region" description="Basic and acidic residues" evidence="24">
    <location>
        <begin position="762"/>
        <end position="772"/>
    </location>
</feature>
<keyword evidence="8" id="KW-0597">Phosphoprotein</keyword>
<accession>A0AAJ7QMB7</accession>
<keyword evidence="20" id="KW-0539">Nucleus</keyword>
<evidence type="ECO:0000256" key="11">
    <source>
        <dbReference type="ARBA" id="ARBA00022753"/>
    </source>
</evidence>
<feature type="compositionally biased region" description="Polar residues" evidence="24">
    <location>
        <begin position="1501"/>
        <end position="1511"/>
    </location>
</feature>
<keyword evidence="16" id="KW-0503">Monooxygenase</keyword>
<feature type="compositionally biased region" description="Polar residues" evidence="24">
    <location>
        <begin position="856"/>
        <end position="866"/>
    </location>
</feature>
<keyword evidence="11" id="KW-0967">Endosome</keyword>
<evidence type="ECO:0000256" key="23">
    <source>
        <dbReference type="SAM" id="Coils"/>
    </source>
</evidence>
<feature type="compositionally biased region" description="Pro residues" evidence="24">
    <location>
        <begin position="811"/>
        <end position="820"/>
    </location>
</feature>
<dbReference type="FunFam" id="1.10.418.10:FF:000023">
    <property type="entry name" value="EH domain-binding protein 1 isoform X1"/>
    <property type="match status" value="1"/>
</dbReference>
<evidence type="ECO:0000256" key="24">
    <source>
        <dbReference type="SAM" id="MobiDB-lite"/>
    </source>
</evidence>
<feature type="coiled-coil region" evidence="23">
    <location>
        <begin position="1786"/>
        <end position="1813"/>
    </location>
</feature>
<gene>
    <name evidence="29 30 31" type="primary">mical2b</name>
</gene>
<dbReference type="Pfam" id="PF01494">
    <property type="entry name" value="FAD_binding_3"/>
    <property type="match status" value="1"/>
</dbReference>
<feature type="region of interest" description="Disordered" evidence="24">
    <location>
        <begin position="1231"/>
        <end position="1283"/>
    </location>
</feature>
<feature type="compositionally biased region" description="Polar residues" evidence="24">
    <location>
        <begin position="1305"/>
        <end position="1315"/>
    </location>
</feature>
<dbReference type="SUPFAM" id="SSF57716">
    <property type="entry name" value="Glucocorticoid receptor-like (DNA-binding domain)"/>
    <property type="match status" value="2"/>
</dbReference>
<feature type="compositionally biased region" description="Basic and acidic residues" evidence="24">
    <location>
        <begin position="1033"/>
        <end position="1048"/>
    </location>
</feature>
<dbReference type="RefSeq" id="XP_018559650.1">
    <property type="nucleotide sequence ID" value="XM_018704134.2"/>
</dbReference>
<dbReference type="Pfam" id="PF12130">
    <property type="entry name" value="bMERB_dom"/>
    <property type="match status" value="1"/>
</dbReference>
<comment type="similarity">
    <text evidence="5">Belongs to the Mical family.</text>
</comment>
<sequence>MGETEDERTAQASQLFENFVQASTCKGTLQAFSILCRQLDLDPLDYGNFYSLLKAAVSTWKVKALWTKLDKRAQHKVYNQNKACQGTRCLIIGGGPCGLRTAIELALLGCKVVVIEKRDTFSRNNVLHLWPFTIHDLRGLGAKKFYGKFCAGSIDHISIRQLQLMLLKVSLILGVEIHVNVEFVKLAEPPAEQTDDSPGWRAVVQPSSHPVSDFDFDVVIGADGRKNTLDGFSRKEFRGKLAIAITANFINRNTTAEAKVEEISGVAFIFNQKFFLELKEETGIDLENIVYYKDNTHYFVMTAKKQSLLDKGVIINDYIETERLLSPENVNQEALLSYAREAADFGTNYQLPSLDYAINHYGQPDVAMFDFTSMYASENAALIREKHGHQLVVALVGDSLLEPFWPMGTGCARGFLAAFDTAWMVRGWAQGRSPLEILAERESLYRLLPQTTTENISKNFEQYAIDPATRYPNLNSSCVRPHQVRHLYIDGQQDSCNLESGGPKRRSVNLSRRESEVRPGRLLTWCQKQTQGYRGVDITNLTSSWRNGLALCALIHRQRPELIDYESLNEDDVAGNNQLAFDLAEREFSIQPVTTGKEMAAEAEPDKLLMVLYLSKFYEAFGNLPVNNGTREPDENNEDYSSKSNHKLPNLPLPRKRIPRDDKTVEDDSINKRRRKGSHYLSELSCHSALPSGEDGELRENKVRSMATQLLAKFEENSSTAKTRSKSDEDQSSQSSSPPLSPSTTPLPLSDEDNDEEEREEGENPRFAKPKDNPPPPLPPARPKWQPSIYLRLLENSSSCSPSPSCSKSPSGPPCSPSPNVPEHYYPERTSPDPATSHFSASTLSSIDDSAEGSEESMQQSKAQKMSTREFSRRSIKERAVLLSSMFSGSNKPTPAPLSPPAESQVEVYTPSPPSPSPPSPSASVPKSSAVYLVVHPVPDPTSQAGFSSVSSPLYTSGHKNQMQRVSSAPLSYINSEKTKQISSLNVDSSTLNNNKTSSPLSLPICDESQGLSSTLYDRKCENGHSSSSSLHSYERKYESSLNDHENDQEKFNKTAQETFDDVKLAEHVHMKWNGSCALENARRITQKSLACSDSCPTGAPSYIKERTVGKVSSAIDAKAQILAILYETDHRPNATLALVPWPGRAPNAKGSVVRKDFAAGLGGSDICHFCTKRVYVMERLSAEGYFFHRECFRCDVCNCTLRLGGHTFDSQEAKFYCKMHYAQRQSSTHLGRFRRRMEDQSRATPLSLDSGSYSETGSIQIHPPGGTSSLHSEQLDKGQKRVPEDTEIAVDALDALCTVKSTAQDTMGSNGQSHNSKKDHCNTKQNNRWKRKIRATFPLIFIKHFQKGRPLDKEGPETVLEADSDFEEITAAEKQTSCDGSSKTSANTQNLLEGSERSEEHSAAKKTACNLSPPKTCLMISLSEREKLLNWNMEVTEESPINTDTKTTQQHKDQLQAETEADKPHTDSGQDGEPSQSQSPASSHSAFQLIANAFRRTFSVTNPSSSSKTAVTMRPKSGGPHKQRPMSEGAFSFSSLFSTVGLEPSRENKAGEHEVRWASVGTDPWGTGQDLPSLLQQVSLQGRRDSGGVFSDDMGSLPRKRVNFFSSLRLRKRELSVSEGKDQEVQKEIRTILTNLRDKASSQQNLEELSSSDDERENLSFSQKLCTERQRRKQEKTVAQQTKREQLKRLHRAQVIQRQLEEVGEKQRDLEERGVAIEKIIRGETESSQTDDSDEAQLYQSWFKLVLEKNRLARYESELMIFAQELELEDTQSRLQQDLRCRMAIEDTKKSASELQEEQEILSEIMRTVEKRDILVSILEEQRLKERAEDRDLESLVLSKGYEFHWAQADDSWGLRVES</sequence>
<feature type="compositionally biased region" description="Pro residues" evidence="24">
    <location>
        <begin position="773"/>
        <end position="782"/>
    </location>
</feature>
<comment type="cofactor">
    <cofactor evidence="1">
        <name>FAD</name>
        <dbReference type="ChEBI" id="CHEBI:57692"/>
    </cofactor>
</comment>
<feature type="region of interest" description="Disordered" evidence="24">
    <location>
        <begin position="1641"/>
        <end position="1660"/>
    </location>
</feature>
<evidence type="ECO:0000256" key="22">
    <source>
        <dbReference type="PROSITE-ProRule" id="PRU00125"/>
    </source>
</evidence>
<feature type="domain" description="LIM zinc-binding" evidence="26">
    <location>
        <begin position="1166"/>
        <end position="1228"/>
    </location>
</feature>
<dbReference type="SMART" id="SM00033">
    <property type="entry name" value="CH"/>
    <property type="match status" value="1"/>
</dbReference>
<dbReference type="Pfam" id="PF00412">
    <property type="entry name" value="LIM"/>
    <property type="match status" value="1"/>
</dbReference>
<dbReference type="KEGG" id="lcf:108902312"/>
<dbReference type="Gene3D" id="2.10.110.10">
    <property type="entry name" value="Cysteine Rich Protein"/>
    <property type="match status" value="1"/>
</dbReference>
<keyword evidence="14" id="KW-0521">NADP</keyword>
<evidence type="ECO:0000256" key="17">
    <source>
        <dbReference type="ARBA" id="ARBA00023038"/>
    </source>
</evidence>
<evidence type="ECO:0000256" key="1">
    <source>
        <dbReference type="ARBA" id="ARBA00001974"/>
    </source>
</evidence>
<dbReference type="InterPro" id="IPR036188">
    <property type="entry name" value="FAD/NAD-bd_sf"/>
</dbReference>
<evidence type="ECO:0000259" key="26">
    <source>
        <dbReference type="PROSITE" id="PS50023"/>
    </source>
</evidence>
<dbReference type="PRINTS" id="PR00420">
    <property type="entry name" value="RNGMNOXGNASE"/>
</dbReference>
<evidence type="ECO:0000259" key="25">
    <source>
        <dbReference type="PROSITE" id="PS50021"/>
    </source>
</evidence>
<dbReference type="PROSITE" id="PS51848">
    <property type="entry name" value="BMERB"/>
    <property type="match status" value="1"/>
</dbReference>
<dbReference type="InterPro" id="IPR002938">
    <property type="entry name" value="FAD-bd"/>
</dbReference>
<dbReference type="CDD" id="cd09439">
    <property type="entry name" value="LIM_Mical"/>
    <property type="match status" value="1"/>
</dbReference>
<evidence type="ECO:0000256" key="4">
    <source>
        <dbReference type="ARBA" id="ARBA00004496"/>
    </source>
</evidence>
<dbReference type="SUPFAM" id="SSF51905">
    <property type="entry name" value="FAD/NAD(P)-binding domain"/>
    <property type="match status" value="1"/>
</dbReference>
<dbReference type="RefSeq" id="XP_018559651.1">
    <property type="nucleotide sequence ID" value="XM_018704135.2"/>
</dbReference>
<dbReference type="CTD" id="569564"/>
<dbReference type="Gene3D" id="3.50.50.60">
    <property type="entry name" value="FAD/NAD(P)-binding domain"/>
    <property type="match status" value="1"/>
</dbReference>
<keyword evidence="10 22" id="KW-0479">Metal-binding</keyword>
<dbReference type="InterPro" id="IPR050540">
    <property type="entry name" value="F-actin_Monoox_Mical"/>
</dbReference>
<dbReference type="Proteomes" id="UP000694890">
    <property type="component" value="Linkage group LG10"/>
</dbReference>
<evidence type="ECO:0000256" key="3">
    <source>
        <dbReference type="ARBA" id="ARBA00004177"/>
    </source>
</evidence>
<dbReference type="Pfam" id="PF25413">
    <property type="entry name" value="Rossman_Mical"/>
    <property type="match status" value="1"/>
</dbReference>
<evidence type="ECO:0000313" key="29">
    <source>
        <dbReference type="RefSeq" id="XP_018559650.1"/>
    </source>
</evidence>
<keyword evidence="9" id="KW-0285">Flavoprotein</keyword>
<keyword evidence="15" id="KW-0560">Oxidoreductase</keyword>
<evidence type="ECO:0000256" key="21">
    <source>
        <dbReference type="ARBA" id="ARBA00049522"/>
    </source>
</evidence>
<evidence type="ECO:0000256" key="13">
    <source>
        <dbReference type="ARBA" id="ARBA00022833"/>
    </source>
</evidence>
<evidence type="ECO:0000256" key="2">
    <source>
        <dbReference type="ARBA" id="ARBA00004123"/>
    </source>
</evidence>
<dbReference type="GO" id="GO:0005634">
    <property type="term" value="C:nucleus"/>
    <property type="evidence" value="ECO:0007669"/>
    <property type="project" value="UniProtKB-SubCell"/>
</dbReference>
<dbReference type="FunFam" id="3.50.50.60:FF:000004">
    <property type="entry name" value="protein-methionine sulfoxide oxidase MICAL2 isoform X1"/>
    <property type="match status" value="1"/>
</dbReference>
<feature type="region of interest" description="Disordered" evidence="24">
    <location>
        <begin position="713"/>
        <end position="927"/>
    </location>
</feature>
<feature type="domain" description="BMERB" evidence="27">
    <location>
        <begin position="1684"/>
        <end position="1836"/>
    </location>
</feature>
<evidence type="ECO:0000256" key="16">
    <source>
        <dbReference type="ARBA" id="ARBA00023033"/>
    </source>
</evidence>
<evidence type="ECO:0000256" key="19">
    <source>
        <dbReference type="ARBA" id="ARBA00023203"/>
    </source>
</evidence>
<dbReference type="SMART" id="SM01203">
    <property type="entry name" value="DUF3585"/>
    <property type="match status" value="1"/>
</dbReference>
<dbReference type="InterPro" id="IPR057494">
    <property type="entry name" value="Rossman_Mical"/>
</dbReference>